<evidence type="ECO:0000313" key="1">
    <source>
        <dbReference type="EMBL" id="KMU73035.1"/>
    </source>
</evidence>
<proteinExistence type="predicted"/>
<organism evidence="1 2">
    <name type="scientific">Coccidioides immitis RMSCC 3703</name>
    <dbReference type="NCBI Taxonomy" id="454286"/>
    <lineage>
        <taxon>Eukaryota</taxon>
        <taxon>Fungi</taxon>
        <taxon>Dikarya</taxon>
        <taxon>Ascomycota</taxon>
        <taxon>Pezizomycotina</taxon>
        <taxon>Eurotiomycetes</taxon>
        <taxon>Eurotiomycetidae</taxon>
        <taxon>Onygenales</taxon>
        <taxon>Onygenaceae</taxon>
        <taxon>Coccidioides</taxon>
    </lineage>
</organism>
<dbReference type="Proteomes" id="UP000054559">
    <property type="component" value="Unassembled WGS sequence"/>
</dbReference>
<name>A0A0J8QKW5_COCIT</name>
<protein>
    <submittedName>
        <fullName evidence="1">Uncharacterized protein</fullName>
    </submittedName>
</protein>
<reference evidence="2" key="1">
    <citation type="journal article" date="2010" name="Genome Res.">
        <title>Population genomic sequencing of Coccidioides fungi reveals recent hybridization and transposon control.</title>
        <authorList>
            <person name="Neafsey D.E."/>
            <person name="Barker B.M."/>
            <person name="Sharpton T.J."/>
            <person name="Stajich J.E."/>
            <person name="Park D.J."/>
            <person name="Whiston E."/>
            <person name="Hung C.-Y."/>
            <person name="McMahan C."/>
            <person name="White J."/>
            <person name="Sykes S."/>
            <person name="Heiman D."/>
            <person name="Young S."/>
            <person name="Zeng Q."/>
            <person name="Abouelleil A."/>
            <person name="Aftuck L."/>
            <person name="Bessette D."/>
            <person name="Brown A."/>
            <person name="FitzGerald M."/>
            <person name="Lui A."/>
            <person name="Macdonald J.P."/>
            <person name="Priest M."/>
            <person name="Orbach M.J."/>
            <person name="Galgiani J.N."/>
            <person name="Kirkland T.N."/>
            <person name="Cole G.T."/>
            <person name="Birren B.W."/>
            <person name="Henn M.R."/>
            <person name="Taylor J.W."/>
            <person name="Rounsley S.D."/>
        </authorList>
    </citation>
    <scope>NUCLEOTIDE SEQUENCE [LARGE SCALE GENOMIC DNA]</scope>
    <source>
        <strain evidence="2">RMSCC 3703</strain>
    </source>
</reference>
<accession>A0A0J8QKW5</accession>
<sequence>MHVVGPCESELLAPQRTNYQLKKRRQVFSSCLEARRGMLGIDNRGLRGFSEPIPPREYSLLLKSYPVPWNGQYERKCAELRPKSDRSDMRVKGRFCGDRAPPEQFTYDRVSDAFLFALLARTIRLEREDGWRHIAFPMTVTVRCLETLGSCPTEIFRSTGVIIIAKQNVPQSIPTADSYRHVLENERFP</sequence>
<dbReference type="EMBL" id="DS268235">
    <property type="protein sequence ID" value="KMU73035.1"/>
    <property type="molecule type" value="Genomic_DNA"/>
</dbReference>
<evidence type="ECO:0000313" key="2">
    <source>
        <dbReference type="Proteomes" id="UP000054559"/>
    </source>
</evidence>
<dbReference type="AlphaFoldDB" id="A0A0J8QKW5"/>
<gene>
    <name evidence="1" type="ORF">CISG_09914</name>
</gene>